<gene>
    <name evidence="1" type="ORF">GCM10007933_20340</name>
</gene>
<sequence length="139" mass="15257">MELKGRNATWLELAVAPLWRLGQTRVRVHPLQGGGEGCVGITVDERWLCANDGRLTVFGCRESASRFLDLLRIDHMEEGEPSELPAGCGCGGVQCMRLGTAGLRTCDGLGKPARRADGPRRIVIQSPPRKISLRSEFMR</sequence>
<comment type="caution">
    <text evidence="1">The sequence shown here is derived from an EMBL/GenBank/DDBJ whole genome shotgun (WGS) entry which is preliminary data.</text>
</comment>
<keyword evidence="2" id="KW-1185">Reference proteome</keyword>
<name>A0ABQ6FBB9_9RHOO</name>
<proteinExistence type="predicted"/>
<reference evidence="2" key="1">
    <citation type="journal article" date="2019" name="Int. J. Syst. Evol. Microbiol.">
        <title>The Global Catalogue of Microorganisms (GCM) 10K type strain sequencing project: providing services to taxonomists for standard genome sequencing and annotation.</title>
        <authorList>
            <consortium name="The Broad Institute Genomics Platform"/>
            <consortium name="The Broad Institute Genome Sequencing Center for Infectious Disease"/>
            <person name="Wu L."/>
            <person name="Ma J."/>
        </authorList>
    </citation>
    <scope>NUCLEOTIDE SEQUENCE [LARGE SCALE GENOMIC DNA]</scope>
    <source>
        <strain evidence="2">NBRC 102407</strain>
    </source>
</reference>
<evidence type="ECO:0000313" key="2">
    <source>
        <dbReference type="Proteomes" id="UP001157167"/>
    </source>
</evidence>
<accession>A0ABQ6FBB9</accession>
<dbReference type="Proteomes" id="UP001157167">
    <property type="component" value="Unassembled WGS sequence"/>
</dbReference>
<organism evidence="1 2">
    <name type="scientific">Zoogloea oryzae</name>
    <dbReference type="NCBI Taxonomy" id="310767"/>
    <lineage>
        <taxon>Bacteria</taxon>
        <taxon>Pseudomonadati</taxon>
        <taxon>Pseudomonadota</taxon>
        <taxon>Betaproteobacteria</taxon>
        <taxon>Rhodocyclales</taxon>
        <taxon>Zoogloeaceae</taxon>
        <taxon>Zoogloea</taxon>
    </lineage>
</organism>
<dbReference type="EMBL" id="BSPX01000027">
    <property type="protein sequence ID" value="GLT22574.1"/>
    <property type="molecule type" value="Genomic_DNA"/>
</dbReference>
<protein>
    <submittedName>
        <fullName evidence="1">Uncharacterized protein</fullName>
    </submittedName>
</protein>
<dbReference type="RefSeq" id="WP_153161487.1">
    <property type="nucleotide sequence ID" value="NZ_BSPX01000027.1"/>
</dbReference>
<evidence type="ECO:0000313" key="1">
    <source>
        <dbReference type="EMBL" id="GLT22574.1"/>
    </source>
</evidence>